<proteinExistence type="predicted"/>
<dbReference type="VEuPathDB" id="VectorBase:AATE010448"/>
<protein>
    <submittedName>
        <fullName evidence="1">Uncharacterized protein</fullName>
    </submittedName>
</protein>
<accession>A0A182J331</accession>
<name>A0A182J331_ANOAO</name>
<organism evidence="1">
    <name type="scientific">Anopheles atroparvus</name>
    <name type="common">European mosquito</name>
    <dbReference type="NCBI Taxonomy" id="41427"/>
    <lineage>
        <taxon>Eukaryota</taxon>
        <taxon>Metazoa</taxon>
        <taxon>Ecdysozoa</taxon>
        <taxon>Arthropoda</taxon>
        <taxon>Hexapoda</taxon>
        <taxon>Insecta</taxon>
        <taxon>Pterygota</taxon>
        <taxon>Neoptera</taxon>
        <taxon>Endopterygota</taxon>
        <taxon>Diptera</taxon>
        <taxon>Nematocera</taxon>
        <taxon>Culicoidea</taxon>
        <taxon>Culicidae</taxon>
        <taxon>Anophelinae</taxon>
        <taxon>Anopheles</taxon>
    </lineage>
</organism>
<reference evidence="1" key="1">
    <citation type="submission" date="2022-08" db="UniProtKB">
        <authorList>
            <consortium name="EnsemblMetazoa"/>
        </authorList>
    </citation>
    <scope>IDENTIFICATION</scope>
    <source>
        <strain evidence="1">EBRO</strain>
    </source>
</reference>
<dbReference type="AlphaFoldDB" id="A0A182J331"/>
<sequence length="369" mass="41048">MIPNAAPYDGREAVEHMLARFGSEPSVSAVGVSAIRARFSPIDGCGDRDRAYAKRRWRSRWRWTPSSSRSTAAQTHSPSISSWHSSCSNSSSAVASWYCWYSDTRSFMLLSASVNSISSMPSPVYQCKKALRRNIAENCSEMRLNSSWMAVVLPMNVDDILRPFGGISQTAHLLVDLLHRHAATEDGGDRQVAAVARIARGHHVLGVEHLLRQLRHGQRTVLLRAAGRQRGEAGHEEVETRERHHVDGQLAQIGVQLTREPQAGGDAGHRQRDEMVQVALGFGTFSVRKQMSYRASLSMQYVSSVFSTSWWIDRVALYGSTTVSDTFGDGTTEYVFMMRSGYSSRIFEMSSVPMPEPVPPPSECVNWNP</sequence>
<evidence type="ECO:0000313" key="1">
    <source>
        <dbReference type="EnsemblMetazoa" id="AATE010448-PA.1"/>
    </source>
</evidence>
<dbReference type="EnsemblMetazoa" id="AATE010448-RA">
    <property type="protein sequence ID" value="AATE010448-PA.1"/>
    <property type="gene ID" value="AATE010448"/>
</dbReference>